<gene>
    <name evidence="6" type="ORF">ATK36_6309</name>
</gene>
<protein>
    <submittedName>
        <fullName evidence="6">TetR family transcriptional regulator</fullName>
    </submittedName>
</protein>
<accession>A0A2A9FKL2</accession>
<evidence type="ECO:0000313" key="6">
    <source>
        <dbReference type="EMBL" id="PFG51040.1"/>
    </source>
</evidence>
<evidence type="ECO:0000256" key="4">
    <source>
        <dbReference type="PROSITE-ProRule" id="PRU00335"/>
    </source>
</evidence>
<dbReference type="PRINTS" id="PR00455">
    <property type="entry name" value="HTHTETR"/>
</dbReference>
<dbReference type="Gene3D" id="1.10.10.60">
    <property type="entry name" value="Homeodomain-like"/>
    <property type="match status" value="1"/>
</dbReference>
<comment type="caution">
    <text evidence="6">The sequence shown here is derived from an EMBL/GenBank/DDBJ whole genome shotgun (WGS) entry which is preliminary data.</text>
</comment>
<keyword evidence="7" id="KW-1185">Reference proteome</keyword>
<evidence type="ECO:0000256" key="2">
    <source>
        <dbReference type="ARBA" id="ARBA00023125"/>
    </source>
</evidence>
<dbReference type="AlphaFoldDB" id="A0A2A9FKL2"/>
<dbReference type="GO" id="GO:0003700">
    <property type="term" value="F:DNA-binding transcription factor activity"/>
    <property type="evidence" value="ECO:0007669"/>
    <property type="project" value="TreeGrafter"/>
</dbReference>
<evidence type="ECO:0000259" key="5">
    <source>
        <dbReference type="PROSITE" id="PS50977"/>
    </source>
</evidence>
<dbReference type="RefSeq" id="WP_098514651.1">
    <property type="nucleotide sequence ID" value="NZ_JBIAKZ010000031.1"/>
</dbReference>
<evidence type="ECO:0000313" key="7">
    <source>
        <dbReference type="Proteomes" id="UP000243542"/>
    </source>
</evidence>
<keyword evidence="1" id="KW-0805">Transcription regulation</keyword>
<dbReference type="Pfam" id="PF00440">
    <property type="entry name" value="TetR_N"/>
    <property type="match status" value="1"/>
</dbReference>
<dbReference type="InterPro" id="IPR050109">
    <property type="entry name" value="HTH-type_TetR-like_transc_reg"/>
</dbReference>
<dbReference type="Gene3D" id="1.10.357.10">
    <property type="entry name" value="Tetracycline Repressor, domain 2"/>
    <property type="match status" value="1"/>
</dbReference>
<reference evidence="6 7" key="1">
    <citation type="submission" date="2017-10" db="EMBL/GenBank/DDBJ databases">
        <title>Sequencing the genomes of 1000 actinobacteria strains.</title>
        <authorList>
            <person name="Klenk H.-P."/>
        </authorList>
    </citation>
    <scope>NUCLEOTIDE SEQUENCE [LARGE SCALE GENOMIC DNA]</scope>
    <source>
        <strain evidence="6 7">DSM 46092</strain>
    </source>
</reference>
<dbReference type="InterPro" id="IPR036271">
    <property type="entry name" value="Tet_transcr_reg_TetR-rel_C_sf"/>
</dbReference>
<organism evidence="6 7">
    <name type="scientific">Amycolatopsis sulphurea</name>
    <dbReference type="NCBI Taxonomy" id="76022"/>
    <lineage>
        <taxon>Bacteria</taxon>
        <taxon>Bacillati</taxon>
        <taxon>Actinomycetota</taxon>
        <taxon>Actinomycetes</taxon>
        <taxon>Pseudonocardiales</taxon>
        <taxon>Pseudonocardiaceae</taxon>
        <taxon>Amycolatopsis</taxon>
    </lineage>
</organism>
<feature type="DNA-binding region" description="H-T-H motif" evidence="4">
    <location>
        <begin position="54"/>
        <end position="73"/>
    </location>
</feature>
<dbReference type="PANTHER" id="PTHR30055:SF234">
    <property type="entry name" value="HTH-TYPE TRANSCRIPTIONAL REGULATOR BETI"/>
    <property type="match status" value="1"/>
</dbReference>
<dbReference type="EMBL" id="PDJK01000002">
    <property type="protein sequence ID" value="PFG51040.1"/>
    <property type="molecule type" value="Genomic_DNA"/>
</dbReference>
<dbReference type="InterPro" id="IPR009057">
    <property type="entry name" value="Homeodomain-like_sf"/>
</dbReference>
<dbReference type="GO" id="GO:0000976">
    <property type="term" value="F:transcription cis-regulatory region binding"/>
    <property type="evidence" value="ECO:0007669"/>
    <property type="project" value="TreeGrafter"/>
</dbReference>
<dbReference type="Proteomes" id="UP000243542">
    <property type="component" value="Unassembled WGS sequence"/>
</dbReference>
<name>A0A2A9FKL2_9PSEU</name>
<keyword evidence="3" id="KW-0804">Transcription</keyword>
<dbReference type="InterPro" id="IPR001647">
    <property type="entry name" value="HTH_TetR"/>
</dbReference>
<dbReference type="SUPFAM" id="SSF48498">
    <property type="entry name" value="Tetracyclin repressor-like, C-terminal domain"/>
    <property type="match status" value="1"/>
</dbReference>
<dbReference type="PANTHER" id="PTHR30055">
    <property type="entry name" value="HTH-TYPE TRANSCRIPTIONAL REGULATOR RUTR"/>
    <property type="match status" value="1"/>
</dbReference>
<evidence type="ECO:0000256" key="1">
    <source>
        <dbReference type="ARBA" id="ARBA00023015"/>
    </source>
</evidence>
<evidence type="ECO:0000256" key="3">
    <source>
        <dbReference type="ARBA" id="ARBA00023163"/>
    </source>
</evidence>
<sequence>MTDELSRQEGDLPSLVDQARVRDMPGTRRGLRTREALVAAARRVFERDGFIESRLVDITAEAKCSTGTFYTYFDSKTEIFTAVMQAAQDDMMNPGMPHVDENPGNTAAILAAGNRAYLEAYRRNAKLMLLLEQVATIDPVFRQLRLTRSQAFAERSARRIAWLQRHGYADPTLDPVMAARALAGMTSRMAYYAWALEEGWDLDEVVGTVTQLWLNALGVAPDKPKSDS</sequence>
<keyword evidence="2 4" id="KW-0238">DNA-binding</keyword>
<feature type="domain" description="HTH tetR-type" evidence="5">
    <location>
        <begin position="31"/>
        <end position="91"/>
    </location>
</feature>
<dbReference type="PROSITE" id="PS50977">
    <property type="entry name" value="HTH_TETR_2"/>
    <property type="match status" value="1"/>
</dbReference>
<proteinExistence type="predicted"/>
<dbReference type="SUPFAM" id="SSF46689">
    <property type="entry name" value="Homeodomain-like"/>
    <property type="match status" value="1"/>
</dbReference>